<dbReference type="PANTHER" id="PTHR46797">
    <property type="entry name" value="HTH-TYPE TRANSCRIPTIONAL REGULATOR"/>
    <property type="match status" value="1"/>
</dbReference>
<dbReference type="Gene3D" id="1.10.260.40">
    <property type="entry name" value="lambda repressor-like DNA-binding domains"/>
    <property type="match status" value="1"/>
</dbReference>
<dbReference type="GO" id="GO:0005829">
    <property type="term" value="C:cytosol"/>
    <property type="evidence" value="ECO:0007669"/>
    <property type="project" value="TreeGrafter"/>
</dbReference>
<dbReference type="InterPro" id="IPR001387">
    <property type="entry name" value="Cro/C1-type_HTH"/>
</dbReference>
<dbReference type="SMART" id="SM00530">
    <property type="entry name" value="HTH_XRE"/>
    <property type="match status" value="1"/>
</dbReference>
<accession>A0A4R0NIB7</accession>
<dbReference type="GO" id="GO:0003700">
    <property type="term" value="F:DNA-binding transcription factor activity"/>
    <property type="evidence" value="ECO:0007669"/>
    <property type="project" value="TreeGrafter"/>
</dbReference>
<sequence length="73" mass="8413">MTEEELLKNIGQRIKELRKQQGMPQIELAVELNYEKSNMSRLESGRVNPRVSTLLKVAQALNVELKDLIDFKS</sequence>
<reference evidence="3 4" key="1">
    <citation type="submission" date="2019-02" db="EMBL/GenBank/DDBJ databases">
        <title>Pedobacter sp. RP-3-11 sp. nov., isolated from Arctic soil.</title>
        <authorList>
            <person name="Dahal R.H."/>
        </authorList>
    </citation>
    <scope>NUCLEOTIDE SEQUENCE [LARGE SCALE GENOMIC DNA]</scope>
    <source>
        <strain evidence="3 4">RP-3-11</strain>
    </source>
</reference>
<dbReference type="SUPFAM" id="SSF47413">
    <property type="entry name" value="lambda repressor-like DNA-binding domains"/>
    <property type="match status" value="1"/>
</dbReference>
<dbReference type="PROSITE" id="PS50943">
    <property type="entry name" value="HTH_CROC1"/>
    <property type="match status" value="1"/>
</dbReference>
<evidence type="ECO:0000259" key="2">
    <source>
        <dbReference type="PROSITE" id="PS50943"/>
    </source>
</evidence>
<evidence type="ECO:0000313" key="4">
    <source>
        <dbReference type="Proteomes" id="UP000291485"/>
    </source>
</evidence>
<dbReference type="InterPro" id="IPR010982">
    <property type="entry name" value="Lambda_DNA-bd_dom_sf"/>
</dbReference>
<dbReference type="Proteomes" id="UP000291485">
    <property type="component" value="Unassembled WGS sequence"/>
</dbReference>
<evidence type="ECO:0000313" key="3">
    <source>
        <dbReference type="EMBL" id="TCC99102.1"/>
    </source>
</evidence>
<dbReference type="EMBL" id="SJSN01000029">
    <property type="protein sequence ID" value="TCC99102.1"/>
    <property type="molecule type" value="Genomic_DNA"/>
</dbReference>
<keyword evidence="4" id="KW-1185">Reference proteome</keyword>
<dbReference type="PANTHER" id="PTHR46797:SF1">
    <property type="entry name" value="METHYLPHOSPHONATE SYNTHASE"/>
    <property type="match status" value="1"/>
</dbReference>
<feature type="domain" description="HTH cro/C1-type" evidence="2">
    <location>
        <begin position="14"/>
        <end position="68"/>
    </location>
</feature>
<organism evidence="3 4">
    <name type="scientific">Pedobacter frigidisoli</name>
    <dbReference type="NCBI Taxonomy" id="2530455"/>
    <lineage>
        <taxon>Bacteria</taxon>
        <taxon>Pseudomonadati</taxon>
        <taxon>Bacteroidota</taxon>
        <taxon>Sphingobacteriia</taxon>
        <taxon>Sphingobacteriales</taxon>
        <taxon>Sphingobacteriaceae</taxon>
        <taxon>Pedobacter</taxon>
    </lineage>
</organism>
<dbReference type="RefSeq" id="WP_131562793.1">
    <property type="nucleotide sequence ID" value="NZ_SJSN01000029.1"/>
</dbReference>
<dbReference type="Pfam" id="PF01381">
    <property type="entry name" value="HTH_3"/>
    <property type="match status" value="1"/>
</dbReference>
<evidence type="ECO:0000256" key="1">
    <source>
        <dbReference type="ARBA" id="ARBA00023125"/>
    </source>
</evidence>
<protein>
    <submittedName>
        <fullName evidence="3">XRE family transcriptional regulator</fullName>
    </submittedName>
</protein>
<dbReference type="InterPro" id="IPR050807">
    <property type="entry name" value="TransReg_Diox_bact_type"/>
</dbReference>
<proteinExistence type="predicted"/>
<gene>
    <name evidence="3" type="ORF">EZ449_21490</name>
</gene>
<comment type="caution">
    <text evidence="3">The sequence shown here is derived from an EMBL/GenBank/DDBJ whole genome shotgun (WGS) entry which is preliminary data.</text>
</comment>
<dbReference type="GO" id="GO:0003677">
    <property type="term" value="F:DNA binding"/>
    <property type="evidence" value="ECO:0007669"/>
    <property type="project" value="UniProtKB-KW"/>
</dbReference>
<dbReference type="CDD" id="cd00093">
    <property type="entry name" value="HTH_XRE"/>
    <property type="match status" value="1"/>
</dbReference>
<dbReference type="AlphaFoldDB" id="A0A4R0NIB7"/>
<name>A0A4R0NIB7_9SPHI</name>
<keyword evidence="1" id="KW-0238">DNA-binding</keyword>
<dbReference type="OrthoDB" id="2902336at2"/>